<accession>A0A948TNK3</accession>
<gene>
    <name evidence="1" type="ORF">H9928_09605</name>
</gene>
<evidence type="ECO:0000313" key="2">
    <source>
        <dbReference type="Proteomes" id="UP000784286"/>
    </source>
</evidence>
<dbReference type="GO" id="GO:0008811">
    <property type="term" value="F:chloramphenicol O-acetyltransferase activity"/>
    <property type="evidence" value="ECO:0007669"/>
    <property type="project" value="InterPro"/>
</dbReference>
<dbReference type="Gene3D" id="3.30.559.10">
    <property type="entry name" value="Chloramphenicol acetyltransferase-like domain"/>
    <property type="match status" value="1"/>
</dbReference>
<dbReference type="AlphaFoldDB" id="A0A948TNK3"/>
<sequence>MKHIIDIDTWERKDNYNFFRGFANSWIAVTGEADCTEAYASAKTKGKSFFLYYLYAILRSVNEIKELRYRWDKNGQVVYHDTVDVISPIAVPGKTFYTVRIPYHKDFCTFYEKARQIVTSIPEDGDPYGTDKQIASQGDFDVFLLSATPKLYFTSITYTQQSVGHPLDYPLMNAGKAITRAGRLYMPIALTVSHAFVDGAHISLFFEKVERILRELSLSKVN</sequence>
<dbReference type="EMBL" id="JAHLFJ010000083">
    <property type="protein sequence ID" value="MBU3856787.1"/>
    <property type="molecule type" value="Genomic_DNA"/>
</dbReference>
<comment type="caution">
    <text evidence="1">The sequence shown here is derived from an EMBL/GenBank/DDBJ whole genome shotgun (WGS) entry which is preliminary data.</text>
</comment>
<dbReference type="Pfam" id="PF00302">
    <property type="entry name" value="CAT"/>
    <property type="match status" value="1"/>
</dbReference>
<organism evidence="1 2">
    <name type="scientific">Candidatus Phocaeicola excrementipullorum</name>
    <dbReference type="NCBI Taxonomy" id="2838731"/>
    <lineage>
        <taxon>Bacteria</taxon>
        <taxon>Pseudomonadati</taxon>
        <taxon>Bacteroidota</taxon>
        <taxon>Bacteroidia</taxon>
        <taxon>Bacteroidales</taxon>
        <taxon>Bacteroidaceae</taxon>
        <taxon>Phocaeicola</taxon>
    </lineage>
</organism>
<dbReference type="SUPFAM" id="SSF52777">
    <property type="entry name" value="CoA-dependent acyltransferases"/>
    <property type="match status" value="1"/>
</dbReference>
<name>A0A948TNK3_9BACT</name>
<protein>
    <submittedName>
        <fullName evidence="1">Chloramphenicol acetyltransferase</fullName>
    </submittedName>
</protein>
<dbReference type="SMART" id="SM01059">
    <property type="entry name" value="CAT"/>
    <property type="match status" value="1"/>
</dbReference>
<dbReference type="PANTHER" id="PTHR38474:SF1">
    <property type="entry name" value="SLR0299 PROTEIN"/>
    <property type="match status" value="1"/>
</dbReference>
<dbReference type="InterPro" id="IPR023213">
    <property type="entry name" value="CAT-like_dom_sf"/>
</dbReference>
<proteinExistence type="predicted"/>
<dbReference type="InterPro" id="IPR001707">
    <property type="entry name" value="Cmp_AcTrfase"/>
</dbReference>
<dbReference type="PANTHER" id="PTHR38474">
    <property type="entry name" value="SLR0299 PROTEIN"/>
    <property type="match status" value="1"/>
</dbReference>
<reference evidence="1" key="2">
    <citation type="submission" date="2021-04" db="EMBL/GenBank/DDBJ databases">
        <authorList>
            <person name="Gilroy R."/>
        </authorList>
    </citation>
    <scope>NUCLEOTIDE SEQUENCE</scope>
    <source>
        <strain evidence="1">8470</strain>
    </source>
</reference>
<evidence type="ECO:0000313" key="1">
    <source>
        <dbReference type="EMBL" id="MBU3856787.1"/>
    </source>
</evidence>
<dbReference type="Proteomes" id="UP000784286">
    <property type="component" value="Unassembled WGS sequence"/>
</dbReference>
<reference evidence="1" key="1">
    <citation type="journal article" date="2021" name="PeerJ">
        <title>Extensive microbial diversity within the chicken gut microbiome revealed by metagenomics and culture.</title>
        <authorList>
            <person name="Gilroy R."/>
            <person name="Ravi A."/>
            <person name="Getino M."/>
            <person name="Pursley I."/>
            <person name="Horton D.L."/>
            <person name="Alikhan N.F."/>
            <person name="Baker D."/>
            <person name="Gharbi K."/>
            <person name="Hall N."/>
            <person name="Watson M."/>
            <person name="Adriaenssens E.M."/>
            <person name="Foster-Nyarko E."/>
            <person name="Jarju S."/>
            <person name="Secka A."/>
            <person name="Antonio M."/>
            <person name="Oren A."/>
            <person name="Chaudhuri R.R."/>
            <person name="La Ragione R."/>
            <person name="Hildebrand F."/>
            <person name="Pallen M.J."/>
        </authorList>
    </citation>
    <scope>NUCLEOTIDE SEQUENCE</scope>
    <source>
        <strain evidence="1">8470</strain>
    </source>
</reference>